<keyword evidence="1" id="KW-0472">Membrane</keyword>
<keyword evidence="1" id="KW-1133">Transmembrane helix</keyword>
<feature type="transmembrane region" description="Helical" evidence="1">
    <location>
        <begin position="281"/>
        <end position="303"/>
    </location>
</feature>
<dbReference type="AlphaFoldDB" id="A0A2U1JXM1"/>
<evidence type="ECO:0000313" key="3">
    <source>
        <dbReference type="EMBL" id="PWA09957.1"/>
    </source>
</evidence>
<dbReference type="Proteomes" id="UP000245618">
    <property type="component" value="Unassembled WGS sequence"/>
</dbReference>
<dbReference type="GO" id="GO:0016740">
    <property type="term" value="F:transferase activity"/>
    <property type="evidence" value="ECO:0007669"/>
    <property type="project" value="UniProtKB-KW"/>
</dbReference>
<feature type="transmembrane region" description="Helical" evidence="1">
    <location>
        <begin position="220"/>
        <end position="240"/>
    </location>
</feature>
<dbReference type="SUPFAM" id="SSF53448">
    <property type="entry name" value="Nucleotide-diphospho-sugar transferases"/>
    <property type="match status" value="1"/>
</dbReference>
<dbReference type="CDD" id="cd04179">
    <property type="entry name" value="DPM_DPG-synthase_like"/>
    <property type="match status" value="1"/>
</dbReference>
<evidence type="ECO:0000259" key="2">
    <source>
        <dbReference type="Pfam" id="PF00535"/>
    </source>
</evidence>
<keyword evidence="1" id="KW-0812">Transmembrane</keyword>
<evidence type="ECO:0000256" key="1">
    <source>
        <dbReference type="SAM" id="Phobius"/>
    </source>
</evidence>
<keyword evidence="4" id="KW-1185">Reference proteome</keyword>
<name>A0A2U1JXM1_9FLAO</name>
<gene>
    <name evidence="3" type="ORF">DB891_07245</name>
</gene>
<proteinExistence type="predicted"/>
<protein>
    <submittedName>
        <fullName evidence="3">Glycosyl transferase family 2</fullName>
    </submittedName>
</protein>
<dbReference type="PANTHER" id="PTHR48090:SF6">
    <property type="entry name" value="SLR5056 PROTEIN"/>
    <property type="match status" value="1"/>
</dbReference>
<dbReference type="Pfam" id="PF00535">
    <property type="entry name" value="Glycos_transf_2"/>
    <property type="match status" value="1"/>
</dbReference>
<dbReference type="OrthoDB" id="9810303at2"/>
<dbReference type="RefSeq" id="WP_116762039.1">
    <property type="nucleotide sequence ID" value="NZ_QCZH01000005.1"/>
</dbReference>
<sequence length="317" mass="36241">MNKKNKRIAVAIPYYNAANHIVKVITDLPDFIDAVIIVNDNSAEPLPYERIKKIGNVKTQLVILENEINLGVGGATKKGFQYAIDHGFDIVVKVDADNQMDTSYLEKMLKPIINGKVKMSKGNRFRDLKSIENMPIVRRIGNLTLSFLTKAATGYWNNFDTTNGFIAIKVSLLKKIDFSNLSDNYFFETSLIAELYFTGAPIKDIAMPAIYGDEKSNMKIWKMPVIFLINLIRVFFTRIIKKYFLFDFNIGSLYILFGIPLFLFGVFFGLYEWWFYASQNIFAPTGTIMIVSLSIIIGFELWLQAMQYDIFNAPKSK</sequence>
<feature type="domain" description="Glycosyltransferase 2-like" evidence="2">
    <location>
        <begin position="10"/>
        <end position="176"/>
    </location>
</feature>
<reference evidence="3 4" key="1">
    <citation type="submission" date="2018-04" db="EMBL/GenBank/DDBJ databases">
        <title>Flavobacterium sp. nov., isolated from glacier ice.</title>
        <authorList>
            <person name="Liu Q."/>
            <person name="Xin Y.-H."/>
        </authorList>
    </citation>
    <scope>NUCLEOTIDE SEQUENCE [LARGE SCALE GENOMIC DNA]</scope>
    <source>
        <strain evidence="3 4">LB2P30</strain>
    </source>
</reference>
<dbReference type="InterPro" id="IPR029044">
    <property type="entry name" value="Nucleotide-diphossugar_trans"/>
</dbReference>
<dbReference type="InterPro" id="IPR001173">
    <property type="entry name" value="Glyco_trans_2-like"/>
</dbReference>
<comment type="caution">
    <text evidence="3">The sequence shown here is derived from an EMBL/GenBank/DDBJ whole genome shotgun (WGS) entry which is preliminary data.</text>
</comment>
<dbReference type="Gene3D" id="3.90.550.10">
    <property type="entry name" value="Spore Coat Polysaccharide Biosynthesis Protein SpsA, Chain A"/>
    <property type="match status" value="1"/>
</dbReference>
<dbReference type="PANTHER" id="PTHR48090">
    <property type="entry name" value="UNDECAPRENYL-PHOSPHATE 4-DEOXY-4-FORMAMIDO-L-ARABINOSE TRANSFERASE-RELATED"/>
    <property type="match status" value="1"/>
</dbReference>
<organism evidence="3 4">
    <name type="scientific">Flavobacterium laiguense</name>
    <dbReference type="NCBI Taxonomy" id="2169409"/>
    <lineage>
        <taxon>Bacteria</taxon>
        <taxon>Pseudomonadati</taxon>
        <taxon>Bacteroidota</taxon>
        <taxon>Flavobacteriia</taxon>
        <taxon>Flavobacteriales</taxon>
        <taxon>Flavobacteriaceae</taxon>
        <taxon>Flavobacterium</taxon>
    </lineage>
</organism>
<dbReference type="InterPro" id="IPR050256">
    <property type="entry name" value="Glycosyltransferase_2"/>
</dbReference>
<evidence type="ECO:0000313" key="4">
    <source>
        <dbReference type="Proteomes" id="UP000245618"/>
    </source>
</evidence>
<dbReference type="EMBL" id="QCZH01000005">
    <property type="protein sequence ID" value="PWA09957.1"/>
    <property type="molecule type" value="Genomic_DNA"/>
</dbReference>
<accession>A0A2U1JXM1</accession>
<feature type="transmembrane region" description="Helical" evidence="1">
    <location>
        <begin position="252"/>
        <end position="275"/>
    </location>
</feature>
<keyword evidence="3" id="KW-0808">Transferase</keyword>